<dbReference type="AlphaFoldDB" id="A0A1S8CWE2"/>
<sequence>MAIRSSGIKKIEYLESYLSTEVSFKFFYQLNNFYISPEISMLAGWGRRPSFYKAKQYSVRHNIPLLTLEDGFIRSIGLGVKGYQPLSLIIDELGIYFDAYQPSSLEYLINNGQEQQSRALLAIKRIREHQLSKYNHAPVVILQTKKDSQKILVIDQTLGDQSIKFSGVSAKSFERMLQQAKTDNPDAVIWLKIHPDVISGKKQGHFNLNQLRHDPQVQIIAHDCNPIALLQQIDEVYVVSSHMGFEALILGKKVHCFGVPWYAGWGLTNDRFAPLDILQGRRQVRRSITQLFSAAYFQYARYVNPNTGKRCELEEIIELLALQKYWANKLVGVINAVGFSSWKKNFIKSYLLHPSNQIYFSKNFPKQAVSGQQYVIWGNKKLQQCKQLQPNNEVKVWQMEDGFIRSIGLGANLIRPLSLVLDDQGIYYDPSQPSRLETILNNIQLLSEQKQRARQLRHKIVSQHLSKYNVGEAENWPAIPENKAIILVPGQVEDDASVQLGGCGIFSNLELLKAVRSNKPDAWIIYKPHPDVEAGLRPGKIVTEMLHKYANSVIYKLDMPSCLDKVDEIHTISSLTGFEALLRQKKVYCYGLPFYAGWGLTEDRINCERRQKRLTLDELVYGVLISYPLYKLPDDDNPYLATPEQIIDYIVEQRQTNTGSNLIHKKSWLARLRALLIYKR</sequence>
<gene>
    <name evidence="1" type="ORF">BKE30_07565</name>
</gene>
<dbReference type="GO" id="GO:0015774">
    <property type="term" value="P:polysaccharide transport"/>
    <property type="evidence" value="ECO:0007669"/>
    <property type="project" value="InterPro"/>
</dbReference>
<dbReference type="Pfam" id="PF05159">
    <property type="entry name" value="Capsule_synth"/>
    <property type="match status" value="2"/>
</dbReference>
<dbReference type="GO" id="GO:0000271">
    <property type="term" value="P:polysaccharide biosynthetic process"/>
    <property type="evidence" value="ECO:0007669"/>
    <property type="project" value="InterPro"/>
</dbReference>
<accession>A0A1S8CWE2</accession>
<dbReference type="EMBL" id="MLCN01000017">
    <property type="protein sequence ID" value="ONG40610.1"/>
    <property type="molecule type" value="Genomic_DNA"/>
</dbReference>
<reference evidence="1 2" key="1">
    <citation type="submission" date="2016-10" db="EMBL/GenBank/DDBJ databases">
        <title>Draft Genome sequence of Alkanindiges sp. strain H1.</title>
        <authorList>
            <person name="Subhash Y."/>
            <person name="Lee S."/>
        </authorList>
    </citation>
    <scope>NUCLEOTIDE SEQUENCE [LARGE SCALE GENOMIC DNA]</scope>
    <source>
        <strain evidence="1 2">H1</strain>
    </source>
</reference>
<keyword evidence="2" id="KW-1185">Reference proteome</keyword>
<dbReference type="InterPro" id="IPR007833">
    <property type="entry name" value="Capsule_polysaccharide_synth"/>
</dbReference>
<name>A0A1S8CWE2_9GAMM</name>
<evidence type="ECO:0000313" key="2">
    <source>
        <dbReference type="Proteomes" id="UP000192132"/>
    </source>
</evidence>
<proteinExistence type="predicted"/>
<dbReference type="CDD" id="cd16440">
    <property type="entry name" value="beta_Kdo_transferase_KpsC_1"/>
    <property type="match status" value="1"/>
</dbReference>
<organism evidence="1 2">
    <name type="scientific">Alkanindiges hydrocarboniclasticus</name>
    <dbReference type="NCBI Taxonomy" id="1907941"/>
    <lineage>
        <taxon>Bacteria</taxon>
        <taxon>Pseudomonadati</taxon>
        <taxon>Pseudomonadota</taxon>
        <taxon>Gammaproteobacteria</taxon>
        <taxon>Moraxellales</taxon>
        <taxon>Moraxellaceae</taxon>
        <taxon>Alkanindiges</taxon>
    </lineage>
</organism>
<dbReference type="OrthoDB" id="543755at2"/>
<dbReference type="CDD" id="cd16439">
    <property type="entry name" value="beta_Kdo_transferase_KpsC_2"/>
    <property type="match status" value="1"/>
</dbReference>
<evidence type="ECO:0008006" key="3">
    <source>
        <dbReference type="Google" id="ProtNLM"/>
    </source>
</evidence>
<comment type="caution">
    <text evidence="1">The sequence shown here is derived from an EMBL/GenBank/DDBJ whole genome shotgun (WGS) entry which is preliminary data.</text>
</comment>
<protein>
    <recommendedName>
        <fullName evidence="3">Capsular polysaccharide export protein</fullName>
    </recommendedName>
</protein>
<evidence type="ECO:0000313" key="1">
    <source>
        <dbReference type="EMBL" id="ONG40610.1"/>
    </source>
</evidence>
<dbReference type="Proteomes" id="UP000192132">
    <property type="component" value="Unassembled WGS sequence"/>
</dbReference>
<dbReference type="STRING" id="1907941.BKE30_07565"/>